<feature type="transmembrane region" description="Helical" evidence="7">
    <location>
        <begin position="212"/>
        <end position="232"/>
    </location>
</feature>
<keyword evidence="4 7" id="KW-0812">Transmembrane</keyword>
<dbReference type="EMBL" id="JAQQWP010000006">
    <property type="protein sequence ID" value="KAK8114398.1"/>
    <property type="molecule type" value="Genomic_DNA"/>
</dbReference>
<evidence type="ECO:0000256" key="3">
    <source>
        <dbReference type="ARBA" id="ARBA00022448"/>
    </source>
</evidence>
<accession>A0AAW0QVV8</accession>
<organism evidence="9 10">
    <name type="scientific">Apiospora kogelbergensis</name>
    <dbReference type="NCBI Taxonomy" id="1337665"/>
    <lineage>
        <taxon>Eukaryota</taxon>
        <taxon>Fungi</taxon>
        <taxon>Dikarya</taxon>
        <taxon>Ascomycota</taxon>
        <taxon>Pezizomycotina</taxon>
        <taxon>Sordariomycetes</taxon>
        <taxon>Xylariomycetidae</taxon>
        <taxon>Amphisphaeriales</taxon>
        <taxon>Apiosporaceae</taxon>
        <taxon>Apiospora</taxon>
    </lineage>
</organism>
<dbReference type="InterPro" id="IPR020846">
    <property type="entry name" value="MFS_dom"/>
</dbReference>
<feature type="transmembrane region" description="Helical" evidence="7">
    <location>
        <begin position="185"/>
        <end position="205"/>
    </location>
</feature>
<dbReference type="InterPro" id="IPR011701">
    <property type="entry name" value="MFS"/>
</dbReference>
<comment type="caution">
    <text evidence="9">The sequence shown here is derived from an EMBL/GenBank/DDBJ whole genome shotgun (WGS) entry which is preliminary data.</text>
</comment>
<feature type="domain" description="Major facilitator superfamily (MFS) profile" evidence="8">
    <location>
        <begin position="59"/>
        <end position="534"/>
    </location>
</feature>
<dbReference type="GO" id="GO:0012505">
    <property type="term" value="C:endomembrane system"/>
    <property type="evidence" value="ECO:0007669"/>
    <property type="project" value="UniProtKB-SubCell"/>
</dbReference>
<dbReference type="GO" id="GO:0046943">
    <property type="term" value="F:carboxylic acid transmembrane transporter activity"/>
    <property type="evidence" value="ECO:0007669"/>
    <property type="project" value="UniProtKB-ARBA"/>
</dbReference>
<reference evidence="9 10" key="1">
    <citation type="submission" date="2023-01" db="EMBL/GenBank/DDBJ databases">
        <title>Analysis of 21 Apiospora genomes using comparative genomics revels a genus with tremendous synthesis potential of carbohydrate active enzymes and secondary metabolites.</title>
        <authorList>
            <person name="Sorensen T."/>
        </authorList>
    </citation>
    <scope>NUCLEOTIDE SEQUENCE [LARGE SCALE GENOMIC DNA]</scope>
    <source>
        <strain evidence="9 10">CBS 117206</strain>
    </source>
</reference>
<keyword evidence="10" id="KW-1185">Reference proteome</keyword>
<feature type="transmembrane region" description="Helical" evidence="7">
    <location>
        <begin position="93"/>
        <end position="112"/>
    </location>
</feature>
<evidence type="ECO:0000256" key="1">
    <source>
        <dbReference type="ARBA" id="ARBA00004127"/>
    </source>
</evidence>
<dbReference type="Proteomes" id="UP001392437">
    <property type="component" value="Unassembled WGS sequence"/>
</dbReference>
<name>A0AAW0QVV8_9PEZI</name>
<dbReference type="Gene3D" id="1.20.1720.10">
    <property type="entry name" value="Multidrug resistance protein D"/>
    <property type="match status" value="1"/>
</dbReference>
<feature type="transmembrane region" description="Helical" evidence="7">
    <location>
        <begin position="283"/>
        <end position="301"/>
    </location>
</feature>
<evidence type="ECO:0000313" key="10">
    <source>
        <dbReference type="Proteomes" id="UP001392437"/>
    </source>
</evidence>
<proteinExistence type="inferred from homology"/>
<protein>
    <recommendedName>
        <fullName evidence="8">Major facilitator superfamily (MFS) profile domain-containing protein</fullName>
    </recommendedName>
</protein>
<feature type="transmembrane region" description="Helical" evidence="7">
    <location>
        <begin position="252"/>
        <end position="271"/>
    </location>
</feature>
<feature type="transmembrane region" description="Helical" evidence="7">
    <location>
        <begin position="510"/>
        <end position="529"/>
    </location>
</feature>
<dbReference type="PANTHER" id="PTHR23501:SF84">
    <property type="entry name" value="VACUOLAR MEMBRANE AMINO ACID UPTAKE TRANSPORTER FNX2"/>
    <property type="match status" value="1"/>
</dbReference>
<dbReference type="Pfam" id="PF07690">
    <property type="entry name" value="MFS_1"/>
    <property type="match status" value="1"/>
</dbReference>
<feature type="transmembrane region" description="Helical" evidence="7">
    <location>
        <begin position="342"/>
        <end position="361"/>
    </location>
</feature>
<evidence type="ECO:0000256" key="5">
    <source>
        <dbReference type="ARBA" id="ARBA00022989"/>
    </source>
</evidence>
<dbReference type="GO" id="GO:0015174">
    <property type="term" value="F:basic amino acid transmembrane transporter activity"/>
    <property type="evidence" value="ECO:0007669"/>
    <property type="project" value="TreeGrafter"/>
</dbReference>
<dbReference type="InterPro" id="IPR036259">
    <property type="entry name" value="MFS_trans_sf"/>
</dbReference>
<dbReference type="Gene3D" id="1.20.1250.20">
    <property type="entry name" value="MFS general substrate transporter like domains"/>
    <property type="match status" value="1"/>
</dbReference>
<comment type="similarity">
    <text evidence="2">Belongs to the major facilitator superfamily.</text>
</comment>
<keyword evidence="6 7" id="KW-0472">Membrane</keyword>
<sequence length="536" mass="56599">MTTSENLPRVVVTTASETSPLLDAAASGVCDAADPEPTLGAAANANDDEPKIKVNMAQLLPALAIGIFLVAMDQTLTIATYGKIGSDLNALNSTSWIATSYFLTLTTFQPLYGRLSDIFGRKECLLFAYTVFGIGCLGCGLAQDIIQLCIARGVAGMGGGGMNAVVSILVTDLVSLRDRGVWQGYINVVFAAGIASGAPVGGLLADSIGWRWAFAGQFPVAILAWIAVFAVLQSPDADDDAKQHWKQKLLRIDFLGAFALSAAAFVLLFGLDNGANEGWGRPVTVVPLALTPVLFAVFIFIEVKVATDPFAPGHVILDPRCWRRTELTSSAAMALTATQSGLLFMPSTVLGLTGSLGGGLIMRKTGKYYGLTIVGYTILLLGIIPLVLFTGALTPSVIGTVIGMSVLALGASISITTTLIAIIANCAPEDMAMAVACSYLFRSLGTTIGISLSTAVLQQVLRTELAVRLQDGGRAAEIEEHVRQSLDYIRTLPPRTAQTVRDCYAVATTWAFLPIALLAGLCLISTVFIREKKLER</sequence>
<dbReference type="PANTHER" id="PTHR23501">
    <property type="entry name" value="MAJOR FACILITATOR SUPERFAMILY"/>
    <property type="match status" value="1"/>
</dbReference>
<feature type="transmembrane region" description="Helical" evidence="7">
    <location>
        <begin position="439"/>
        <end position="461"/>
    </location>
</feature>
<evidence type="ECO:0000256" key="2">
    <source>
        <dbReference type="ARBA" id="ARBA00008335"/>
    </source>
</evidence>
<keyword evidence="3" id="KW-0813">Transport</keyword>
<dbReference type="FunFam" id="1.20.1720.10:FF:000013">
    <property type="entry name" value="Related to multidrug resistance proteins"/>
    <property type="match status" value="1"/>
</dbReference>
<feature type="transmembrane region" description="Helical" evidence="7">
    <location>
        <begin position="59"/>
        <end position="81"/>
    </location>
</feature>
<dbReference type="GO" id="GO:0000329">
    <property type="term" value="C:fungal-type vacuole membrane"/>
    <property type="evidence" value="ECO:0007669"/>
    <property type="project" value="TreeGrafter"/>
</dbReference>
<gene>
    <name evidence="9" type="ORF">PG999_006467</name>
</gene>
<evidence type="ECO:0000259" key="8">
    <source>
        <dbReference type="PROSITE" id="PS50850"/>
    </source>
</evidence>
<dbReference type="SUPFAM" id="SSF103473">
    <property type="entry name" value="MFS general substrate transporter"/>
    <property type="match status" value="1"/>
</dbReference>
<evidence type="ECO:0000256" key="6">
    <source>
        <dbReference type="ARBA" id="ARBA00023136"/>
    </source>
</evidence>
<dbReference type="PROSITE" id="PS50850">
    <property type="entry name" value="MFS"/>
    <property type="match status" value="1"/>
</dbReference>
<evidence type="ECO:0000256" key="4">
    <source>
        <dbReference type="ARBA" id="ARBA00022692"/>
    </source>
</evidence>
<feature type="transmembrane region" description="Helical" evidence="7">
    <location>
        <begin position="368"/>
        <end position="389"/>
    </location>
</feature>
<evidence type="ECO:0000313" key="9">
    <source>
        <dbReference type="EMBL" id="KAK8114398.1"/>
    </source>
</evidence>
<dbReference type="AlphaFoldDB" id="A0AAW0QVV8"/>
<evidence type="ECO:0000256" key="7">
    <source>
        <dbReference type="SAM" id="Phobius"/>
    </source>
</evidence>
<feature type="transmembrane region" description="Helical" evidence="7">
    <location>
        <begin position="401"/>
        <end position="427"/>
    </location>
</feature>
<comment type="subcellular location">
    <subcellularLocation>
        <location evidence="1">Endomembrane system</location>
        <topology evidence="1">Multi-pass membrane protein</topology>
    </subcellularLocation>
</comment>
<feature type="transmembrane region" description="Helical" evidence="7">
    <location>
        <begin position="124"/>
        <end position="143"/>
    </location>
</feature>
<keyword evidence="5 7" id="KW-1133">Transmembrane helix</keyword>